<accession>W9Y6X0</accession>
<evidence type="ECO:0000313" key="2">
    <source>
        <dbReference type="EMBL" id="EXJ88283.1"/>
    </source>
</evidence>
<sequence>MASNQSQTSTTTTVTATSPSSLASSSSSMSNASVDSLRNHGASWFENLSTLAFEYTQQKIAKSQPQTPLPLESPTAEVTPAMHGYGNSFFQHEPETLAKQTVDAKPMNNYGDSWFDNFGLMWEDYQQVKLRKSGGI</sequence>
<evidence type="ECO:0000313" key="3">
    <source>
        <dbReference type="Proteomes" id="UP000019484"/>
    </source>
</evidence>
<name>W9Y6X0_9EURO</name>
<dbReference type="GeneID" id="19160088"/>
<dbReference type="Proteomes" id="UP000019484">
    <property type="component" value="Unassembled WGS sequence"/>
</dbReference>
<dbReference type="AlphaFoldDB" id="W9Y6X0"/>
<organism evidence="2 3">
    <name type="scientific">Capronia coronata CBS 617.96</name>
    <dbReference type="NCBI Taxonomy" id="1182541"/>
    <lineage>
        <taxon>Eukaryota</taxon>
        <taxon>Fungi</taxon>
        <taxon>Dikarya</taxon>
        <taxon>Ascomycota</taxon>
        <taxon>Pezizomycotina</taxon>
        <taxon>Eurotiomycetes</taxon>
        <taxon>Chaetothyriomycetidae</taxon>
        <taxon>Chaetothyriales</taxon>
        <taxon>Herpotrichiellaceae</taxon>
        <taxon>Capronia</taxon>
    </lineage>
</organism>
<comment type="caution">
    <text evidence="2">The sequence shown here is derived from an EMBL/GenBank/DDBJ whole genome shotgun (WGS) entry which is preliminary data.</text>
</comment>
<proteinExistence type="predicted"/>
<dbReference type="OrthoDB" id="4147329at2759"/>
<feature type="region of interest" description="Disordered" evidence="1">
    <location>
        <begin position="59"/>
        <end position="89"/>
    </location>
</feature>
<gene>
    <name evidence="2" type="ORF">A1O1_05213</name>
</gene>
<dbReference type="EMBL" id="AMWN01000004">
    <property type="protein sequence ID" value="EXJ88283.1"/>
    <property type="molecule type" value="Genomic_DNA"/>
</dbReference>
<dbReference type="RefSeq" id="XP_007724289.1">
    <property type="nucleotide sequence ID" value="XM_007726099.1"/>
</dbReference>
<feature type="region of interest" description="Disordered" evidence="1">
    <location>
        <begin position="1"/>
        <end position="34"/>
    </location>
</feature>
<dbReference type="HOGENOM" id="CLU_2158069_0_0_1"/>
<protein>
    <submittedName>
        <fullName evidence="2">Uncharacterized protein</fullName>
    </submittedName>
</protein>
<evidence type="ECO:0000256" key="1">
    <source>
        <dbReference type="SAM" id="MobiDB-lite"/>
    </source>
</evidence>
<keyword evidence="3" id="KW-1185">Reference proteome</keyword>
<reference evidence="2 3" key="1">
    <citation type="submission" date="2013-03" db="EMBL/GenBank/DDBJ databases">
        <title>The Genome Sequence of Capronia coronata CBS 617.96.</title>
        <authorList>
            <consortium name="The Broad Institute Genomics Platform"/>
            <person name="Cuomo C."/>
            <person name="de Hoog S."/>
            <person name="Gorbushina A."/>
            <person name="Walker B."/>
            <person name="Young S.K."/>
            <person name="Zeng Q."/>
            <person name="Gargeya S."/>
            <person name="Fitzgerald M."/>
            <person name="Haas B."/>
            <person name="Abouelleil A."/>
            <person name="Allen A.W."/>
            <person name="Alvarado L."/>
            <person name="Arachchi H.M."/>
            <person name="Berlin A.M."/>
            <person name="Chapman S.B."/>
            <person name="Gainer-Dewar J."/>
            <person name="Goldberg J."/>
            <person name="Griggs A."/>
            <person name="Gujja S."/>
            <person name="Hansen M."/>
            <person name="Howarth C."/>
            <person name="Imamovic A."/>
            <person name="Ireland A."/>
            <person name="Larimer J."/>
            <person name="McCowan C."/>
            <person name="Murphy C."/>
            <person name="Pearson M."/>
            <person name="Poon T.W."/>
            <person name="Priest M."/>
            <person name="Roberts A."/>
            <person name="Saif S."/>
            <person name="Shea T."/>
            <person name="Sisk P."/>
            <person name="Sykes S."/>
            <person name="Wortman J."/>
            <person name="Nusbaum C."/>
            <person name="Birren B."/>
        </authorList>
    </citation>
    <scope>NUCLEOTIDE SEQUENCE [LARGE SCALE GENOMIC DNA]</scope>
    <source>
        <strain evidence="2 3">CBS 617.96</strain>
    </source>
</reference>